<name>A0A1B8G6N6_9PEZI</name>
<dbReference type="AlphaFoldDB" id="A0A1B8G6N6"/>
<accession>A0A1B8G6N6</accession>
<dbReference type="GeneID" id="28843975"/>
<reference evidence="2" key="2">
    <citation type="journal article" date="2018" name="Nat. Commun.">
        <title>Extreme sensitivity to ultraviolet light in the fungal pathogen causing white-nose syndrome of bats.</title>
        <authorList>
            <person name="Palmer J.M."/>
            <person name="Drees K.P."/>
            <person name="Foster J.T."/>
            <person name="Lindner D.L."/>
        </authorList>
    </citation>
    <scope>NUCLEOTIDE SEQUENCE [LARGE SCALE GENOMIC DNA]</scope>
    <source>
        <strain evidence="2">UAMH 10579</strain>
    </source>
</reference>
<dbReference type="EMBL" id="KV460289">
    <property type="protein sequence ID" value="OBT91485.1"/>
    <property type="molecule type" value="Genomic_DNA"/>
</dbReference>
<dbReference type="OrthoDB" id="4360026at2759"/>
<proteinExistence type="predicted"/>
<organism evidence="1 2">
    <name type="scientific">Pseudogymnoascus verrucosus</name>
    <dbReference type="NCBI Taxonomy" id="342668"/>
    <lineage>
        <taxon>Eukaryota</taxon>
        <taxon>Fungi</taxon>
        <taxon>Dikarya</taxon>
        <taxon>Ascomycota</taxon>
        <taxon>Pezizomycotina</taxon>
        <taxon>Leotiomycetes</taxon>
        <taxon>Thelebolales</taxon>
        <taxon>Thelebolaceae</taxon>
        <taxon>Pseudogymnoascus</taxon>
    </lineage>
</organism>
<evidence type="ECO:0000313" key="1">
    <source>
        <dbReference type="EMBL" id="OBT91485.1"/>
    </source>
</evidence>
<dbReference type="Proteomes" id="UP000091956">
    <property type="component" value="Unassembled WGS sequence"/>
</dbReference>
<protein>
    <submittedName>
        <fullName evidence="1">Uncharacterized protein</fullName>
    </submittedName>
</protein>
<evidence type="ECO:0000313" key="2">
    <source>
        <dbReference type="Proteomes" id="UP000091956"/>
    </source>
</evidence>
<reference evidence="1 2" key="1">
    <citation type="submission" date="2016-03" db="EMBL/GenBank/DDBJ databases">
        <title>Comparative genomics of Pseudogymnoascus destructans, the fungus causing white-nose syndrome of bats.</title>
        <authorList>
            <person name="Palmer J.M."/>
            <person name="Drees K.P."/>
            <person name="Foster J.T."/>
            <person name="Lindner D.L."/>
        </authorList>
    </citation>
    <scope>NUCLEOTIDE SEQUENCE [LARGE SCALE GENOMIC DNA]</scope>
    <source>
        <strain evidence="1 2">UAMH 10579</strain>
    </source>
</reference>
<dbReference type="RefSeq" id="XP_018125218.1">
    <property type="nucleotide sequence ID" value="XM_018279983.2"/>
</dbReference>
<keyword evidence="2" id="KW-1185">Reference proteome</keyword>
<sequence length="497" mass="56610">MDLITCRLGQTDFSSVDCESALKGQKLPENLGHLTVRLCLISGIRHHLAFARSLEVTDLCRTTGQEIFARARNARLIMSDEVPGSELMGNKAFYPYCIWHPDVASEGTYRKLAAACPDMRYQVGRACAVAGYDQLYRELDLLPDPCIAEEAREASRDSDGSRHIFEQIMAAPLRYSVMNDYDLTVELDRPKPGAFLNADTAVRATLKERQVFAPFFRSKRYFNINEDWGIGPETVKLEIARLTDDEADLLVSPLPFDLPTMTKDLLILMSACEGNVDRYVRLRRKGRSVQYEVQCLIPGIYRSTAMAFWLDRNPDVMHEVAAVCDEDLVVELRRGIYARHIMNNATHHLLDADPPVPDDELPYWIWYPTIPSPYTLCKLAEARPAMRPQCVRACIAGDYCEAYTKIMDMPDPNTDMPVDPDDTDDPDEHIPLPADSFLITEAESSRFRDFFLQDMEQRREERGLKPQFNKHDDWKILSPWHCGDPSSTILYGSLPDQ</sequence>
<gene>
    <name evidence="1" type="ORF">VE01_10589</name>
</gene>